<sequence>MIVRAVRALIDAYDRSAGMSRGTAWDDPALAAVLRAPARERLRRGLALLAESKGLPELRALRVNRLAKALTGRLGELAALSSGQDPDAMLLLGATRIQYAWEIRGGAYAQDVKRQRFERFWAELQHAEAPLRRAAELLPADPVPWNELQWYAMGVQAGRDELDRLWNELLWRWPALYSGHFTRVQAISAKWYGSDEEAAAFAEELVDRAKPGDPVAAVATTAHFEIAARRTDNVVEREAALRAHFGDPSVARLITRAADLWLQSPVPHPRTPEAHHLFGAAFHFAGDEERARHHLSRTDNRMPDRLPWGVTALAPARYYAKTRTALGV</sequence>
<gene>
    <name evidence="1" type="ORF">HNR21_001578</name>
</gene>
<accession>A0A7W3MVK4</accession>
<dbReference type="EMBL" id="JACJII010000001">
    <property type="protein sequence ID" value="MBA9002696.1"/>
    <property type="molecule type" value="Genomic_DNA"/>
</dbReference>
<dbReference type="AlphaFoldDB" id="A0A7W3MVK4"/>
<evidence type="ECO:0000313" key="1">
    <source>
        <dbReference type="EMBL" id="MBA9002696.1"/>
    </source>
</evidence>
<keyword evidence="2" id="KW-1185">Reference proteome</keyword>
<reference evidence="1 2" key="1">
    <citation type="submission" date="2020-08" db="EMBL/GenBank/DDBJ databases">
        <title>Sequencing the genomes of 1000 actinobacteria strains.</title>
        <authorList>
            <person name="Klenk H.-P."/>
        </authorList>
    </citation>
    <scope>NUCLEOTIDE SEQUENCE [LARGE SCALE GENOMIC DNA]</scope>
    <source>
        <strain evidence="1 2">DSM 45823</strain>
    </source>
</reference>
<dbReference type="Proteomes" id="UP000539313">
    <property type="component" value="Unassembled WGS sequence"/>
</dbReference>
<comment type="caution">
    <text evidence="1">The sequence shown here is derived from an EMBL/GenBank/DDBJ whole genome shotgun (WGS) entry which is preliminary data.</text>
</comment>
<name>A0A7W3MVK4_9ACTN</name>
<protein>
    <recommendedName>
        <fullName evidence="3">DUF4034 domain-containing protein</fullName>
    </recommendedName>
</protein>
<evidence type="ECO:0008006" key="3">
    <source>
        <dbReference type="Google" id="ProtNLM"/>
    </source>
</evidence>
<proteinExistence type="predicted"/>
<dbReference type="RefSeq" id="WP_182704647.1">
    <property type="nucleotide sequence ID" value="NZ_JACJII010000001.1"/>
</dbReference>
<organism evidence="1 2">
    <name type="scientific">Thermomonospora cellulosilytica</name>
    <dbReference type="NCBI Taxonomy" id="1411118"/>
    <lineage>
        <taxon>Bacteria</taxon>
        <taxon>Bacillati</taxon>
        <taxon>Actinomycetota</taxon>
        <taxon>Actinomycetes</taxon>
        <taxon>Streptosporangiales</taxon>
        <taxon>Thermomonosporaceae</taxon>
        <taxon>Thermomonospora</taxon>
    </lineage>
</organism>
<evidence type="ECO:0000313" key="2">
    <source>
        <dbReference type="Proteomes" id="UP000539313"/>
    </source>
</evidence>